<gene>
    <name evidence="1" type="ORF">I0K15_02660</name>
</gene>
<name>A0A7S9LTG9_9RHOB</name>
<accession>A0A7S9LTG9</accession>
<evidence type="ECO:0000313" key="1">
    <source>
        <dbReference type="EMBL" id="QPH54700.1"/>
    </source>
</evidence>
<proteinExistence type="predicted"/>
<organism evidence="1 2">
    <name type="scientific">Pontivivens ytuae</name>
    <dbReference type="NCBI Taxonomy" id="2789856"/>
    <lineage>
        <taxon>Bacteria</taxon>
        <taxon>Pseudomonadati</taxon>
        <taxon>Pseudomonadota</taxon>
        <taxon>Alphaproteobacteria</taxon>
        <taxon>Rhodobacterales</taxon>
        <taxon>Paracoccaceae</taxon>
        <taxon>Pontivivens</taxon>
    </lineage>
</organism>
<reference evidence="1 2" key="1">
    <citation type="submission" date="2020-11" db="EMBL/GenBank/DDBJ databases">
        <title>Description of Pontivivens ytuae sp. nov. isolated from deep sea sediment of Mariana Trench.</title>
        <authorList>
            <person name="Wang Z."/>
            <person name="Sun Q.-L."/>
            <person name="Xu X.-D."/>
            <person name="Tang Y.-Z."/>
            <person name="Zhang J."/>
        </authorList>
    </citation>
    <scope>NUCLEOTIDE SEQUENCE [LARGE SCALE GENOMIC DNA]</scope>
    <source>
        <strain evidence="1 2">MT2928</strain>
    </source>
</reference>
<keyword evidence="2" id="KW-1185">Reference proteome</keyword>
<dbReference type="KEGG" id="poz:I0K15_02660"/>
<dbReference type="EMBL" id="CP064942">
    <property type="protein sequence ID" value="QPH54700.1"/>
    <property type="molecule type" value="Genomic_DNA"/>
</dbReference>
<sequence length="269" mass="30468">MAMASPGQWKAEWESAKKQFKVAAKKRPPGDKFMTRYSKSTSVTKALDALDKAYAQLNGAARDKRQAALTTFKTKLTSAETIGDKYIDHLVTVITEEKRAARTRDEKKKAADLDFHLEIFSSVIDICLASAKSVAEKTEDLWEKEQQGMQAVISSKKQYLANIPTTIKKAARWLTIQERDPTVKGFNGGITTATRDIYAQMGNLQKLYDRNSQEWKQIYRLITPINAWAMKDKKLPDSTSTDRVAEELAQVRRNVALIAQWYEKAKKTV</sequence>
<dbReference type="Proteomes" id="UP000594800">
    <property type="component" value="Chromosome"/>
</dbReference>
<dbReference type="AlphaFoldDB" id="A0A7S9LTG9"/>
<evidence type="ECO:0000313" key="2">
    <source>
        <dbReference type="Proteomes" id="UP000594800"/>
    </source>
</evidence>
<protein>
    <submittedName>
        <fullName evidence="1">Uncharacterized protein</fullName>
    </submittedName>
</protein>
<dbReference type="RefSeq" id="WP_196103908.1">
    <property type="nucleotide sequence ID" value="NZ_CP064942.1"/>
</dbReference>